<dbReference type="InterPro" id="IPR000716">
    <property type="entry name" value="Thyroglobulin_1"/>
</dbReference>
<sequence length="128" mass="14159">MNKLVIAFAVIALAAVCHGAASGSRLTDCQRRAEQERRVTALPGHIVPECDANGEYKAKQCFGARRKGNPFCSCFSRDYVQIKSPSTKITDCECVRERHEILQQQRRGGNRAGNVPTCNEETGEYVRG</sequence>
<name>A0A2R5LEL1_9ACAR</name>
<dbReference type="SUPFAM" id="SSF57610">
    <property type="entry name" value="Thyroglobulin type-1 domain"/>
    <property type="match status" value="1"/>
</dbReference>
<dbReference type="InterPro" id="IPR036857">
    <property type="entry name" value="Thyroglobulin_1_sf"/>
</dbReference>
<dbReference type="PROSITE" id="PS51162">
    <property type="entry name" value="THYROGLOBULIN_1_2"/>
    <property type="match status" value="1"/>
</dbReference>
<evidence type="ECO:0000256" key="1">
    <source>
        <dbReference type="ARBA" id="ARBA00023157"/>
    </source>
</evidence>
<protein>
    <submittedName>
        <fullName evidence="6">Putative thyropin</fullName>
    </submittedName>
</protein>
<accession>A0A2R5LEL1</accession>
<dbReference type="Gene3D" id="4.10.800.10">
    <property type="entry name" value="Thyroglobulin type-1"/>
    <property type="match status" value="1"/>
</dbReference>
<feature type="domain" description="Thyroglobulin type-1" evidence="5">
    <location>
        <begin position="26"/>
        <end position="94"/>
    </location>
</feature>
<feature type="chain" id="PRO_5015354271" evidence="4">
    <location>
        <begin position="20"/>
        <end position="128"/>
    </location>
</feature>
<evidence type="ECO:0000259" key="5">
    <source>
        <dbReference type="PROSITE" id="PS51162"/>
    </source>
</evidence>
<reference evidence="6" key="1">
    <citation type="submission" date="2018-03" db="EMBL/GenBank/DDBJ databases">
        <title>The relapsing fever spirochete Borrelia turicatae persists in the highly oxidative environment of its soft-bodied tick vector.</title>
        <authorList>
            <person name="Bourret T.J."/>
            <person name="Boyle W.K."/>
            <person name="Valenzuela J.G."/>
            <person name="Oliveira F."/>
            <person name="Lopez J.E."/>
        </authorList>
    </citation>
    <scope>NUCLEOTIDE SEQUENCE</scope>
    <source>
        <strain evidence="6">Kansas strain/isolate</strain>
        <tissue evidence="6">Salivary glands</tissue>
    </source>
</reference>
<evidence type="ECO:0000256" key="4">
    <source>
        <dbReference type="SAM" id="SignalP"/>
    </source>
</evidence>
<proteinExistence type="predicted"/>
<evidence type="ECO:0000256" key="2">
    <source>
        <dbReference type="PROSITE-ProRule" id="PRU00500"/>
    </source>
</evidence>
<feature type="disulfide bond" evidence="2">
    <location>
        <begin position="74"/>
        <end position="94"/>
    </location>
</feature>
<dbReference type="AlphaFoldDB" id="A0A2R5LEL1"/>
<keyword evidence="4" id="KW-0732">Signal</keyword>
<evidence type="ECO:0000313" key="6">
    <source>
        <dbReference type="EMBL" id="MBY07961.1"/>
    </source>
</evidence>
<evidence type="ECO:0000256" key="3">
    <source>
        <dbReference type="SAM" id="MobiDB-lite"/>
    </source>
</evidence>
<comment type="caution">
    <text evidence="2">Lacks conserved residue(s) required for the propagation of feature annotation.</text>
</comment>
<organism evidence="6">
    <name type="scientific">Ornithodoros turicata</name>
    <dbReference type="NCBI Taxonomy" id="34597"/>
    <lineage>
        <taxon>Eukaryota</taxon>
        <taxon>Metazoa</taxon>
        <taxon>Ecdysozoa</taxon>
        <taxon>Arthropoda</taxon>
        <taxon>Chelicerata</taxon>
        <taxon>Arachnida</taxon>
        <taxon>Acari</taxon>
        <taxon>Parasitiformes</taxon>
        <taxon>Ixodida</taxon>
        <taxon>Ixodoidea</taxon>
        <taxon>Argasidae</taxon>
        <taxon>Ornithodorinae</taxon>
        <taxon>Ornithodoros</taxon>
    </lineage>
</organism>
<keyword evidence="1 2" id="KW-1015">Disulfide bond</keyword>
<dbReference type="Pfam" id="PF00086">
    <property type="entry name" value="Thyroglobulin_1"/>
    <property type="match status" value="1"/>
</dbReference>
<feature type="region of interest" description="Disordered" evidence="3">
    <location>
        <begin position="105"/>
        <end position="128"/>
    </location>
</feature>
<feature type="signal peptide" evidence="4">
    <location>
        <begin position="1"/>
        <end position="19"/>
    </location>
</feature>
<dbReference type="EMBL" id="GGLE01003835">
    <property type="protein sequence ID" value="MBY07961.1"/>
    <property type="molecule type" value="Transcribed_RNA"/>
</dbReference>